<dbReference type="Proteomes" id="UP000316079">
    <property type="component" value="Unassembled WGS sequence"/>
</dbReference>
<feature type="transmembrane region" description="Helical" evidence="1">
    <location>
        <begin position="170"/>
        <end position="191"/>
    </location>
</feature>
<dbReference type="Pfam" id="PF00047">
    <property type="entry name" value="ig"/>
    <property type="match status" value="1"/>
</dbReference>
<protein>
    <recommendedName>
        <fullName evidence="2">Immunoglobulin-like beta-sandwich domain-containing protein</fullName>
    </recommendedName>
</protein>
<gene>
    <name evidence="3" type="ORF">DNTS_015214</name>
</gene>
<name>A0A553NJK0_9TELE</name>
<keyword evidence="1" id="KW-0812">Transmembrane</keyword>
<dbReference type="AlphaFoldDB" id="A0A553NJK0"/>
<accession>A0A553NJK0</accession>
<dbReference type="OrthoDB" id="8923887at2759"/>
<sequence>MIGSEKATQHQKSLTMARYRLSEFLLICFTGLIPGEKKFDMSVWQTHEIRGKDVSLFCHIKADAGVKRIVVKWWKDNKTEVWSDGVQTSSNHSFVNSSVIVNVSVIVNGSVFVKTALNLKSVNCNHRYFCSARADLPLLGPHEYGNGTHVVPCIAAPSNDTVEDPPNYRLILLVLSGSCFVLLIICTSRLIHGRNKGQGKTESGTTDAPGDTAIASACSRASESVVYAPLNIPRDRVDSQKK</sequence>
<organism evidence="3 4">
    <name type="scientific">Danionella cerebrum</name>
    <dbReference type="NCBI Taxonomy" id="2873325"/>
    <lineage>
        <taxon>Eukaryota</taxon>
        <taxon>Metazoa</taxon>
        <taxon>Chordata</taxon>
        <taxon>Craniata</taxon>
        <taxon>Vertebrata</taxon>
        <taxon>Euteleostomi</taxon>
        <taxon>Actinopterygii</taxon>
        <taxon>Neopterygii</taxon>
        <taxon>Teleostei</taxon>
        <taxon>Ostariophysi</taxon>
        <taxon>Cypriniformes</taxon>
        <taxon>Danionidae</taxon>
        <taxon>Danioninae</taxon>
        <taxon>Danionella</taxon>
    </lineage>
</organism>
<dbReference type="InterPro" id="IPR013151">
    <property type="entry name" value="Immunoglobulin_dom"/>
</dbReference>
<comment type="caution">
    <text evidence="3">The sequence shown here is derived from an EMBL/GenBank/DDBJ whole genome shotgun (WGS) entry which is preliminary data.</text>
</comment>
<proteinExistence type="predicted"/>
<evidence type="ECO:0000256" key="1">
    <source>
        <dbReference type="SAM" id="Phobius"/>
    </source>
</evidence>
<dbReference type="EMBL" id="SRMA01026904">
    <property type="protein sequence ID" value="TRY65611.1"/>
    <property type="molecule type" value="Genomic_DNA"/>
</dbReference>
<keyword evidence="1" id="KW-0472">Membrane</keyword>
<feature type="non-terminal residue" evidence="3">
    <location>
        <position position="242"/>
    </location>
</feature>
<evidence type="ECO:0000313" key="3">
    <source>
        <dbReference type="EMBL" id="TRY65611.1"/>
    </source>
</evidence>
<keyword evidence="4" id="KW-1185">Reference proteome</keyword>
<feature type="domain" description="Immunoglobulin-like beta-sandwich" evidence="2">
    <location>
        <begin position="50"/>
        <end position="104"/>
    </location>
</feature>
<reference evidence="3 4" key="1">
    <citation type="journal article" date="2019" name="Sci. Data">
        <title>Hybrid genome assembly and annotation of Danionella translucida.</title>
        <authorList>
            <person name="Kadobianskyi M."/>
            <person name="Schulze L."/>
            <person name="Schuelke M."/>
            <person name="Judkewitz B."/>
        </authorList>
    </citation>
    <scope>NUCLEOTIDE SEQUENCE [LARGE SCALE GENOMIC DNA]</scope>
    <source>
        <strain evidence="3 4">Bolton</strain>
    </source>
</reference>
<evidence type="ECO:0000259" key="2">
    <source>
        <dbReference type="Pfam" id="PF00047"/>
    </source>
</evidence>
<evidence type="ECO:0000313" key="4">
    <source>
        <dbReference type="Proteomes" id="UP000316079"/>
    </source>
</evidence>
<keyword evidence="1" id="KW-1133">Transmembrane helix</keyword>